<dbReference type="EMBL" id="GGEC01034633">
    <property type="protein sequence ID" value="MBX15117.1"/>
    <property type="molecule type" value="Transcribed_RNA"/>
</dbReference>
<reference evidence="1" key="1">
    <citation type="submission" date="2018-02" db="EMBL/GenBank/DDBJ databases">
        <title>Rhizophora mucronata_Transcriptome.</title>
        <authorList>
            <person name="Meera S.P."/>
            <person name="Sreeshan A."/>
            <person name="Augustine A."/>
        </authorList>
    </citation>
    <scope>NUCLEOTIDE SEQUENCE</scope>
    <source>
        <tissue evidence="1">Leaf</tissue>
    </source>
</reference>
<accession>A0A2P2LAV9</accession>
<evidence type="ECO:0000313" key="1">
    <source>
        <dbReference type="EMBL" id="MBX15117.1"/>
    </source>
</evidence>
<proteinExistence type="predicted"/>
<dbReference type="AlphaFoldDB" id="A0A2P2LAV9"/>
<sequence length="56" mass="6390">MDSAGEGHSSEMLAYMELAMEQVTLKILIKRTELVMINDSILEIFHLFSYGFTHVV</sequence>
<organism evidence="1">
    <name type="scientific">Rhizophora mucronata</name>
    <name type="common">Asiatic mangrove</name>
    <dbReference type="NCBI Taxonomy" id="61149"/>
    <lineage>
        <taxon>Eukaryota</taxon>
        <taxon>Viridiplantae</taxon>
        <taxon>Streptophyta</taxon>
        <taxon>Embryophyta</taxon>
        <taxon>Tracheophyta</taxon>
        <taxon>Spermatophyta</taxon>
        <taxon>Magnoliopsida</taxon>
        <taxon>eudicotyledons</taxon>
        <taxon>Gunneridae</taxon>
        <taxon>Pentapetalae</taxon>
        <taxon>rosids</taxon>
        <taxon>fabids</taxon>
        <taxon>Malpighiales</taxon>
        <taxon>Rhizophoraceae</taxon>
        <taxon>Rhizophora</taxon>
    </lineage>
</organism>
<protein>
    <submittedName>
        <fullName evidence="1">Uncharacterized protein</fullName>
    </submittedName>
</protein>
<name>A0A2P2LAV9_RHIMU</name>